<accession>L2G1I7</accession>
<evidence type="ECO:0000313" key="1">
    <source>
        <dbReference type="EMBL" id="ELA32250.1"/>
    </source>
</evidence>
<organism evidence="1">
    <name type="scientific">Colletotrichum fructicola (strain Nara gc5)</name>
    <name type="common">Anthracnose fungus</name>
    <name type="synonym">Colletotrichum gloeosporioides (strain Nara gc5)</name>
    <dbReference type="NCBI Taxonomy" id="1213859"/>
    <lineage>
        <taxon>Eukaryota</taxon>
        <taxon>Fungi</taxon>
        <taxon>Dikarya</taxon>
        <taxon>Ascomycota</taxon>
        <taxon>Pezizomycotina</taxon>
        <taxon>Sordariomycetes</taxon>
        <taxon>Hypocreomycetidae</taxon>
        <taxon>Glomerellales</taxon>
        <taxon>Glomerellaceae</taxon>
        <taxon>Colletotrichum</taxon>
        <taxon>Colletotrichum gloeosporioides species complex</taxon>
    </lineage>
</organism>
<sequence length="76" mass="8296">MASSISKTQDLKELRQILHQSVDELLLELENDARKPPSLDELNTDTLLAPPVAESARQSIVRACEKLTALAQGPMG</sequence>
<feature type="non-terminal residue" evidence="1">
    <location>
        <position position="76"/>
    </location>
</feature>
<gene>
    <name evidence="1" type="ORF">CGGC5_7626</name>
</gene>
<reference evidence="1" key="1">
    <citation type="submission" date="2012-08" db="EMBL/GenBank/DDBJ databases">
        <title>Genome analysis of Colletotrichum orbiculare and Colletotrichum fructicola.</title>
        <authorList>
            <person name="Gan P.H.P."/>
            <person name="Ikeda K."/>
            <person name="Irieda H."/>
            <person name="Narusaka M."/>
            <person name="O'Connell R.J."/>
            <person name="Narusaka Y."/>
            <person name="Takano Y."/>
            <person name="Kubo Y."/>
            <person name="Shirasu K."/>
        </authorList>
    </citation>
    <scope>NUCLEOTIDE SEQUENCE</scope>
    <source>
        <strain evidence="1">Nara gc5</strain>
    </source>
</reference>
<dbReference type="EMBL" id="KB020713">
    <property type="protein sequence ID" value="ELA32250.1"/>
    <property type="molecule type" value="Genomic_DNA"/>
</dbReference>
<proteinExistence type="predicted"/>
<name>L2G1I7_COLFN</name>
<dbReference type="AlphaFoldDB" id="L2G1I7"/>
<protein>
    <submittedName>
        <fullName evidence="1">Uncharacterized protein</fullName>
    </submittedName>
</protein>
<dbReference type="HOGENOM" id="CLU_2661162_0_0_1"/>